<organism evidence="10">
    <name type="scientific">hydrothermal vent metagenome</name>
    <dbReference type="NCBI Taxonomy" id="652676"/>
    <lineage>
        <taxon>unclassified sequences</taxon>
        <taxon>metagenomes</taxon>
        <taxon>ecological metagenomes</taxon>
    </lineage>
</organism>
<dbReference type="InterPro" id="IPR014263">
    <property type="entry name" value="Methanolan_biosynth_EpsI"/>
</dbReference>
<dbReference type="Pfam" id="PF09721">
    <property type="entry name" value="Exosortase_EpsH"/>
    <property type="match status" value="1"/>
</dbReference>
<feature type="transmembrane region" description="Helical" evidence="8">
    <location>
        <begin position="16"/>
        <end position="35"/>
    </location>
</feature>
<evidence type="ECO:0000256" key="7">
    <source>
        <dbReference type="ARBA" id="ARBA00023136"/>
    </source>
</evidence>
<dbReference type="NCBIfam" id="TIGR02914">
    <property type="entry name" value="EpsI_fam"/>
    <property type="match status" value="1"/>
</dbReference>
<keyword evidence="3" id="KW-0645">Protease</keyword>
<name>A0A3B1C917_9ZZZZ</name>
<feature type="transmembrane region" description="Helical" evidence="8">
    <location>
        <begin position="220"/>
        <end position="243"/>
    </location>
</feature>
<evidence type="ECO:0000259" key="9">
    <source>
        <dbReference type="Pfam" id="PF11984"/>
    </source>
</evidence>
<feature type="transmembrane region" description="Helical" evidence="8">
    <location>
        <begin position="127"/>
        <end position="146"/>
    </location>
</feature>
<evidence type="ECO:0000256" key="5">
    <source>
        <dbReference type="ARBA" id="ARBA00022801"/>
    </source>
</evidence>
<keyword evidence="4 8" id="KW-0812">Transmembrane</keyword>
<dbReference type="NCBIfam" id="TIGR04152">
    <property type="entry name" value="exosort_VPLPA"/>
    <property type="match status" value="1"/>
</dbReference>
<dbReference type="NCBIfam" id="TIGR02602">
    <property type="entry name" value="8TM_EpsH"/>
    <property type="match status" value="1"/>
</dbReference>
<dbReference type="EMBL" id="UOFZ01000113">
    <property type="protein sequence ID" value="VAX13337.1"/>
    <property type="molecule type" value="Genomic_DNA"/>
</dbReference>
<feature type="transmembrane region" description="Helical" evidence="8">
    <location>
        <begin position="76"/>
        <end position="94"/>
    </location>
</feature>
<accession>A0A3B1C917</accession>
<keyword evidence="7 8" id="KW-0472">Membrane</keyword>
<keyword evidence="2" id="KW-1003">Cell membrane</keyword>
<dbReference type="InterPro" id="IPR013426">
    <property type="entry name" value="EpsH-like"/>
</dbReference>
<protein>
    <submittedName>
        <fullName evidence="10">EpsH</fullName>
    </submittedName>
</protein>
<evidence type="ECO:0000256" key="4">
    <source>
        <dbReference type="ARBA" id="ARBA00022692"/>
    </source>
</evidence>
<evidence type="ECO:0000313" key="10">
    <source>
        <dbReference type="EMBL" id="VAX13337.1"/>
    </source>
</evidence>
<reference evidence="10" key="1">
    <citation type="submission" date="2018-06" db="EMBL/GenBank/DDBJ databases">
        <authorList>
            <person name="Zhirakovskaya E."/>
        </authorList>
    </citation>
    <scope>NUCLEOTIDE SEQUENCE</scope>
</reference>
<sequence>MSESQDTKIVWRQSPAMWGMFLVLSALTGYVYMHGLTELVRLWDVRLEYSYGYIVPFITLFLIWQRKDQLEKIEFTGSWWGVLVAVIGLFLLVVGELTTLFLVIHYSFLFVVLGAVLSLLGWKAFKIIFIPLFFLAFMIPLPSFFLQQISQVLQLVSSQLGVWVIRLFDISVYLEGNVIDLGVYKLQVVDACSGLRYLFPLMALSFMMAYFYQDKLWKRVIIFLSSIPITIIMNSFRIGMIGVMVEYWGIKMAEGFLHDFEGWVIFMACMLVLLAEMWLLTKLGKDRRPFKLVFGIDFPADTPADTKVVSRRIPPPFIGFAFVIICASLYMSVAPERKDIIPPHQDFYSFPLAFDGWKGSREGLKANILDALKVDDYLLVDYQNKNGETVNFYVAYYASQKKGQSAHSPRTCIPGGGWEIQTIKQVPVTGVVVNGVPLIVNRTVIQKGELRQLVYYWFQERGRILTNEYIVKWYILWDALTKNRTDGALVRLVTMVPPGESIEKADKRLVRFADIAMKKMHGYLPD</sequence>
<dbReference type="GO" id="GO:0006508">
    <property type="term" value="P:proteolysis"/>
    <property type="evidence" value="ECO:0007669"/>
    <property type="project" value="UniProtKB-KW"/>
</dbReference>
<feature type="transmembrane region" description="Helical" evidence="8">
    <location>
        <begin position="47"/>
        <end position="64"/>
    </location>
</feature>
<feature type="transmembrane region" description="Helical" evidence="8">
    <location>
        <begin position="100"/>
        <end position="120"/>
    </location>
</feature>
<keyword evidence="6 8" id="KW-1133">Transmembrane helix</keyword>
<keyword evidence="5" id="KW-0378">Hydrolase</keyword>
<dbReference type="Pfam" id="PF11984">
    <property type="entry name" value="DUF3485"/>
    <property type="match status" value="1"/>
</dbReference>
<proteinExistence type="predicted"/>
<feature type="transmembrane region" description="Helical" evidence="8">
    <location>
        <begin position="263"/>
        <end position="281"/>
    </location>
</feature>
<evidence type="ECO:0000256" key="8">
    <source>
        <dbReference type="SAM" id="Phobius"/>
    </source>
</evidence>
<dbReference type="NCBIfam" id="TIGR04178">
    <property type="entry name" value="exo_archaeo"/>
    <property type="match status" value="1"/>
</dbReference>
<gene>
    <name evidence="10" type="ORF">MNBD_GAMMA24-2074</name>
</gene>
<feature type="domain" description="Methanolan biosynthesis EpsI" evidence="9">
    <location>
        <begin position="322"/>
        <end position="520"/>
    </location>
</feature>
<feature type="transmembrane region" description="Helical" evidence="8">
    <location>
        <begin position="194"/>
        <end position="213"/>
    </location>
</feature>
<feature type="transmembrane region" description="Helical" evidence="8">
    <location>
        <begin position="317"/>
        <end position="334"/>
    </location>
</feature>
<evidence type="ECO:0000256" key="3">
    <source>
        <dbReference type="ARBA" id="ARBA00022670"/>
    </source>
</evidence>
<dbReference type="GO" id="GO:0008233">
    <property type="term" value="F:peptidase activity"/>
    <property type="evidence" value="ECO:0007669"/>
    <property type="project" value="UniProtKB-KW"/>
</dbReference>
<evidence type="ECO:0000256" key="1">
    <source>
        <dbReference type="ARBA" id="ARBA00004651"/>
    </source>
</evidence>
<dbReference type="GO" id="GO:0005886">
    <property type="term" value="C:plasma membrane"/>
    <property type="evidence" value="ECO:0007669"/>
    <property type="project" value="UniProtKB-SubCell"/>
</dbReference>
<dbReference type="AlphaFoldDB" id="A0A3B1C917"/>
<comment type="subcellular location">
    <subcellularLocation>
        <location evidence="1">Cell membrane</location>
        <topology evidence="1">Multi-pass membrane protein</topology>
    </subcellularLocation>
</comment>
<dbReference type="InterPro" id="IPR026392">
    <property type="entry name" value="Exo/Archaeosortase_dom"/>
</dbReference>
<dbReference type="InterPro" id="IPR019127">
    <property type="entry name" value="Exosortase"/>
</dbReference>
<evidence type="ECO:0000256" key="2">
    <source>
        <dbReference type="ARBA" id="ARBA00022475"/>
    </source>
</evidence>
<evidence type="ECO:0000256" key="6">
    <source>
        <dbReference type="ARBA" id="ARBA00022989"/>
    </source>
</evidence>
<dbReference type="InterPro" id="IPR026491">
    <property type="entry name" value="ExosortD_VPLPA"/>
</dbReference>